<evidence type="ECO:0000313" key="9">
    <source>
        <dbReference type="Proteomes" id="UP001597548"/>
    </source>
</evidence>
<dbReference type="EMBL" id="JBHUOS010000002">
    <property type="protein sequence ID" value="MFD2915110.1"/>
    <property type="molecule type" value="Genomic_DNA"/>
</dbReference>
<dbReference type="InterPro" id="IPR051791">
    <property type="entry name" value="Pra-immunoreactive"/>
</dbReference>
<feature type="transmembrane region" description="Helical" evidence="6">
    <location>
        <begin position="20"/>
        <end position="44"/>
    </location>
</feature>
<dbReference type="InterPro" id="IPR010432">
    <property type="entry name" value="RDD"/>
</dbReference>
<dbReference type="PANTHER" id="PTHR36115">
    <property type="entry name" value="PROLINE-RICH ANTIGEN HOMOLOG-RELATED"/>
    <property type="match status" value="1"/>
</dbReference>
<dbReference type="Pfam" id="PF06271">
    <property type="entry name" value="RDD"/>
    <property type="match status" value="1"/>
</dbReference>
<proteinExistence type="predicted"/>
<evidence type="ECO:0000259" key="7">
    <source>
        <dbReference type="Pfam" id="PF06271"/>
    </source>
</evidence>
<name>A0ABW5ZRM2_9FLAO</name>
<comment type="subcellular location">
    <subcellularLocation>
        <location evidence="1">Cell membrane</location>
        <topology evidence="1">Multi-pass membrane protein</topology>
    </subcellularLocation>
</comment>
<sequence>MNQIKYTVTPDVLASKGIRFANFIMDYIAQVVIGIAIVVLIGLISELTGSYGLYELVIESEGRLSDYIFGAIILIIYYLTIETLTARSLGKYITKTKVVLYDGSKPTFNEILVRSLCRIIPFEQFSFLGEEGKGWHDSISKTYVVDIAKFEAKKAAFDDLDEIGRIGE</sequence>
<reference evidence="9" key="1">
    <citation type="journal article" date="2019" name="Int. J. Syst. Evol. Microbiol.">
        <title>The Global Catalogue of Microorganisms (GCM) 10K type strain sequencing project: providing services to taxonomists for standard genome sequencing and annotation.</title>
        <authorList>
            <consortium name="The Broad Institute Genomics Platform"/>
            <consortium name="The Broad Institute Genome Sequencing Center for Infectious Disease"/>
            <person name="Wu L."/>
            <person name="Ma J."/>
        </authorList>
    </citation>
    <scope>NUCLEOTIDE SEQUENCE [LARGE SCALE GENOMIC DNA]</scope>
    <source>
        <strain evidence="9">KCTC 32514</strain>
    </source>
</reference>
<keyword evidence="5 6" id="KW-0472">Membrane</keyword>
<evidence type="ECO:0000256" key="6">
    <source>
        <dbReference type="SAM" id="Phobius"/>
    </source>
</evidence>
<dbReference type="RefSeq" id="WP_194508597.1">
    <property type="nucleotide sequence ID" value="NZ_JADILU010000005.1"/>
</dbReference>
<evidence type="ECO:0000256" key="2">
    <source>
        <dbReference type="ARBA" id="ARBA00022475"/>
    </source>
</evidence>
<comment type="caution">
    <text evidence="8">The sequence shown here is derived from an EMBL/GenBank/DDBJ whole genome shotgun (WGS) entry which is preliminary data.</text>
</comment>
<evidence type="ECO:0000256" key="5">
    <source>
        <dbReference type="ARBA" id="ARBA00023136"/>
    </source>
</evidence>
<gene>
    <name evidence="8" type="ORF">ACFS29_05635</name>
</gene>
<evidence type="ECO:0000256" key="3">
    <source>
        <dbReference type="ARBA" id="ARBA00022692"/>
    </source>
</evidence>
<keyword evidence="2" id="KW-1003">Cell membrane</keyword>
<organism evidence="8 9">
    <name type="scientific">Psychroserpens luteus</name>
    <dbReference type="NCBI Taxonomy" id="1434066"/>
    <lineage>
        <taxon>Bacteria</taxon>
        <taxon>Pseudomonadati</taxon>
        <taxon>Bacteroidota</taxon>
        <taxon>Flavobacteriia</taxon>
        <taxon>Flavobacteriales</taxon>
        <taxon>Flavobacteriaceae</taxon>
        <taxon>Psychroserpens</taxon>
    </lineage>
</organism>
<feature type="domain" description="RDD" evidence="7">
    <location>
        <begin position="14"/>
        <end position="127"/>
    </location>
</feature>
<protein>
    <submittedName>
        <fullName evidence="8">RDD family protein</fullName>
    </submittedName>
</protein>
<evidence type="ECO:0000256" key="1">
    <source>
        <dbReference type="ARBA" id="ARBA00004651"/>
    </source>
</evidence>
<feature type="transmembrane region" description="Helical" evidence="6">
    <location>
        <begin position="64"/>
        <end position="81"/>
    </location>
</feature>
<accession>A0ABW5ZRM2</accession>
<keyword evidence="4 6" id="KW-1133">Transmembrane helix</keyword>
<keyword evidence="9" id="KW-1185">Reference proteome</keyword>
<dbReference type="Proteomes" id="UP001597548">
    <property type="component" value="Unassembled WGS sequence"/>
</dbReference>
<evidence type="ECO:0000256" key="4">
    <source>
        <dbReference type="ARBA" id="ARBA00022989"/>
    </source>
</evidence>
<evidence type="ECO:0000313" key="8">
    <source>
        <dbReference type="EMBL" id="MFD2915110.1"/>
    </source>
</evidence>
<keyword evidence="3 6" id="KW-0812">Transmembrane</keyword>
<dbReference type="PANTHER" id="PTHR36115:SF4">
    <property type="entry name" value="MEMBRANE PROTEIN"/>
    <property type="match status" value="1"/>
</dbReference>